<dbReference type="AlphaFoldDB" id="A0A844XR30"/>
<feature type="transmembrane region" description="Helical" evidence="1">
    <location>
        <begin position="81"/>
        <end position="98"/>
    </location>
</feature>
<keyword evidence="1" id="KW-1133">Transmembrane helix</keyword>
<dbReference type="RefSeq" id="WP_160727048.1">
    <property type="nucleotide sequence ID" value="NZ_WTYC01000002.1"/>
</dbReference>
<dbReference type="Proteomes" id="UP000448199">
    <property type="component" value="Unassembled WGS sequence"/>
</dbReference>
<proteinExistence type="predicted"/>
<sequence length="115" mass="12508">MSATSLVVLVLAVLPSFSIPGNPDDKLLHVVAFAVLALLAAGTFPRLHLRQLWMWLVGFAAAIELIQMIMQQGREADWNDFMFGMGGAAAALLCVFLGRRIVALLSLRHESSESD</sequence>
<evidence type="ECO:0000256" key="1">
    <source>
        <dbReference type="SAM" id="Phobius"/>
    </source>
</evidence>
<comment type="caution">
    <text evidence="3">The sequence shown here is derived from an EMBL/GenBank/DDBJ whole genome shotgun (WGS) entry which is preliminary data.</text>
</comment>
<dbReference type="OrthoDB" id="7429094at2"/>
<dbReference type="Pfam" id="PF04892">
    <property type="entry name" value="VanZ"/>
    <property type="match status" value="1"/>
</dbReference>
<name>A0A844XR30_9SPHN</name>
<keyword evidence="4" id="KW-1185">Reference proteome</keyword>
<feature type="transmembrane region" description="Helical" evidence="1">
    <location>
        <begin position="52"/>
        <end position="69"/>
    </location>
</feature>
<gene>
    <name evidence="3" type="ORF">GRI69_04330</name>
</gene>
<dbReference type="InterPro" id="IPR006976">
    <property type="entry name" value="VanZ-like"/>
</dbReference>
<evidence type="ECO:0000259" key="2">
    <source>
        <dbReference type="Pfam" id="PF04892"/>
    </source>
</evidence>
<keyword evidence="1" id="KW-0472">Membrane</keyword>
<feature type="transmembrane region" description="Helical" evidence="1">
    <location>
        <begin position="28"/>
        <end position="45"/>
    </location>
</feature>
<reference evidence="3 4" key="1">
    <citation type="submission" date="2019-12" db="EMBL/GenBank/DDBJ databases">
        <title>Genomic-based taxomic classification of the family Erythrobacteraceae.</title>
        <authorList>
            <person name="Xu L."/>
        </authorList>
    </citation>
    <scope>NUCLEOTIDE SEQUENCE [LARGE SCALE GENOMIC DNA]</scope>
    <source>
        <strain evidence="3 4">DSM 17792</strain>
    </source>
</reference>
<protein>
    <recommendedName>
        <fullName evidence="2">VanZ-like domain-containing protein</fullName>
    </recommendedName>
</protein>
<accession>A0A844XR30</accession>
<evidence type="ECO:0000313" key="3">
    <source>
        <dbReference type="EMBL" id="MXO47482.1"/>
    </source>
</evidence>
<evidence type="ECO:0000313" key="4">
    <source>
        <dbReference type="Proteomes" id="UP000448199"/>
    </source>
</evidence>
<dbReference type="EMBL" id="WTYC01000002">
    <property type="protein sequence ID" value="MXO47482.1"/>
    <property type="molecule type" value="Genomic_DNA"/>
</dbReference>
<organism evidence="3 4">
    <name type="scientific">Qipengyuania vulgaris</name>
    <dbReference type="NCBI Taxonomy" id="291985"/>
    <lineage>
        <taxon>Bacteria</taxon>
        <taxon>Pseudomonadati</taxon>
        <taxon>Pseudomonadota</taxon>
        <taxon>Alphaproteobacteria</taxon>
        <taxon>Sphingomonadales</taxon>
        <taxon>Erythrobacteraceae</taxon>
        <taxon>Qipengyuania</taxon>
    </lineage>
</organism>
<feature type="domain" description="VanZ-like" evidence="2">
    <location>
        <begin position="27"/>
        <end position="97"/>
    </location>
</feature>
<keyword evidence="1" id="KW-0812">Transmembrane</keyword>